<feature type="region of interest" description="Disordered" evidence="1">
    <location>
        <begin position="1"/>
        <end position="21"/>
    </location>
</feature>
<feature type="domain" description="Tox-REase-5" evidence="2">
    <location>
        <begin position="347"/>
        <end position="437"/>
    </location>
</feature>
<protein>
    <recommendedName>
        <fullName evidence="2">Tox-REase-5 domain-containing protein</fullName>
    </recommendedName>
</protein>
<evidence type="ECO:0000313" key="4">
    <source>
        <dbReference type="Proteomes" id="UP000321514"/>
    </source>
</evidence>
<dbReference type="Pfam" id="PF15648">
    <property type="entry name" value="Tox-REase-5"/>
    <property type="match status" value="1"/>
</dbReference>
<evidence type="ECO:0000259" key="2">
    <source>
        <dbReference type="Pfam" id="PF15648"/>
    </source>
</evidence>
<name>A0A511T7U6_MYXFU</name>
<gene>
    <name evidence="3" type="ORF">MFU01_52930</name>
</gene>
<proteinExistence type="predicted"/>
<dbReference type="Proteomes" id="UP000321514">
    <property type="component" value="Unassembled WGS sequence"/>
</dbReference>
<evidence type="ECO:0000256" key="1">
    <source>
        <dbReference type="SAM" id="MobiDB-lite"/>
    </source>
</evidence>
<evidence type="ECO:0000313" key="3">
    <source>
        <dbReference type="EMBL" id="GEN10256.1"/>
    </source>
</evidence>
<feature type="region of interest" description="Disordered" evidence="1">
    <location>
        <begin position="322"/>
        <end position="341"/>
    </location>
</feature>
<feature type="compositionally biased region" description="Basic and acidic residues" evidence="1">
    <location>
        <begin position="7"/>
        <end position="17"/>
    </location>
</feature>
<comment type="caution">
    <text evidence="3">The sequence shown here is derived from an EMBL/GenBank/DDBJ whole genome shotgun (WGS) entry which is preliminary data.</text>
</comment>
<dbReference type="AlphaFoldDB" id="A0A511T7U6"/>
<dbReference type="EMBL" id="BJXR01000037">
    <property type="protein sequence ID" value="GEN10256.1"/>
    <property type="molecule type" value="Genomic_DNA"/>
</dbReference>
<reference evidence="3 4" key="1">
    <citation type="submission" date="2019-07" db="EMBL/GenBank/DDBJ databases">
        <title>Whole genome shotgun sequence of Myxococcus fulvus NBRC 100333.</title>
        <authorList>
            <person name="Hosoyama A."/>
            <person name="Uohara A."/>
            <person name="Ohji S."/>
            <person name="Ichikawa N."/>
        </authorList>
    </citation>
    <scope>NUCLEOTIDE SEQUENCE [LARGE SCALE GENOMIC DNA]</scope>
    <source>
        <strain evidence="3 4">NBRC 100333</strain>
    </source>
</reference>
<dbReference type="STRING" id="1334629.MFUL124B02_14045"/>
<accession>A0A511T7U6</accession>
<dbReference type="InterPro" id="IPR028904">
    <property type="entry name" value="Tox-REase-5_dom"/>
</dbReference>
<organism evidence="3 4">
    <name type="scientific">Myxococcus fulvus</name>
    <dbReference type="NCBI Taxonomy" id="33"/>
    <lineage>
        <taxon>Bacteria</taxon>
        <taxon>Pseudomonadati</taxon>
        <taxon>Myxococcota</taxon>
        <taxon>Myxococcia</taxon>
        <taxon>Myxococcales</taxon>
        <taxon>Cystobacterineae</taxon>
        <taxon>Myxococcaceae</taxon>
        <taxon>Myxococcus</taxon>
    </lineage>
</organism>
<sequence>MAQDAWPDAREDSRDEDSSLGVPLTRRDAFDALLGSAGLDERDALPVAGSALTPRHAARLLRTLLEKDVTLGQFPARVALGFVLREVLATGEVSRAGLARRVERFKHVAVLRPDGCLAWVRTGRTQQRVAPIEWRDGAFRAHGFELARFYDGSTGVFRRLDDELKEESGFPLADVHDDADVISRTLDGAEEAFVGLALAVGRFFSTSPADNLAALRGLPAAVVALLESSPEYLERFRYMTRGEQVQAVSRLVTNLVATWGTVSAGTRTLQGTAFATAEVPVLALAADGTVALRMVAAPVGRAAAVLSGGPGAAIILQRTGGAAKEGAPSKGPGQWGPAKESMSPRARRYQEQISGHSADEAYWVGGVGRDSGGVKFDGFEKGVLLEAKGPGYANKFLDNLRPKVWFENSGAKALVEQAQRQLAKTPADVPIKWFIAEEKTAEAIRMLFRRERIIGIEVLYVPPL</sequence>